<feature type="domain" description="Major facilitator superfamily (MFS) profile" evidence="6">
    <location>
        <begin position="68"/>
        <end position="464"/>
    </location>
</feature>
<keyword evidence="8" id="KW-1185">Reference proteome</keyword>
<evidence type="ECO:0000256" key="2">
    <source>
        <dbReference type="ARBA" id="ARBA00022692"/>
    </source>
</evidence>
<gene>
    <name evidence="7" type="ORF">ACJMK2_033875</name>
</gene>
<dbReference type="InterPro" id="IPR011701">
    <property type="entry name" value="MFS"/>
</dbReference>
<evidence type="ECO:0000256" key="1">
    <source>
        <dbReference type="ARBA" id="ARBA00004141"/>
    </source>
</evidence>
<feature type="transmembrane region" description="Helical" evidence="5">
    <location>
        <begin position="342"/>
        <end position="362"/>
    </location>
</feature>
<dbReference type="Proteomes" id="UP001634394">
    <property type="component" value="Unassembled WGS sequence"/>
</dbReference>
<dbReference type="Gene3D" id="1.20.1250.20">
    <property type="entry name" value="MFS general substrate transporter like domains"/>
    <property type="match status" value="1"/>
</dbReference>
<dbReference type="SUPFAM" id="SSF103473">
    <property type="entry name" value="MFS general substrate transporter"/>
    <property type="match status" value="1"/>
</dbReference>
<feature type="transmembrane region" description="Helical" evidence="5">
    <location>
        <begin position="164"/>
        <end position="184"/>
    </location>
</feature>
<dbReference type="InterPro" id="IPR005829">
    <property type="entry name" value="Sugar_transporter_CS"/>
</dbReference>
<dbReference type="PROSITE" id="PS00216">
    <property type="entry name" value="SUGAR_TRANSPORT_1"/>
    <property type="match status" value="1"/>
</dbReference>
<feature type="transmembrane region" description="Helical" evidence="5">
    <location>
        <begin position="139"/>
        <end position="158"/>
    </location>
</feature>
<comment type="subcellular location">
    <subcellularLocation>
        <location evidence="1">Membrane</location>
        <topology evidence="1">Multi-pass membrane protein</topology>
    </subcellularLocation>
</comment>
<comment type="caution">
    <text evidence="7">The sequence shown here is derived from an EMBL/GenBank/DDBJ whole genome shotgun (WGS) entry which is preliminary data.</text>
</comment>
<proteinExistence type="predicted"/>
<keyword evidence="3 5" id="KW-1133">Transmembrane helix</keyword>
<evidence type="ECO:0000256" key="3">
    <source>
        <dbReference type="ARBA" id="ARBA00022989"/>
    </source>
</evidence>
<keyword evidence="4 5" id="KW-0472">Membrane</keyword>
<keyword evidence="2 5" id="KW-0812">Transmembrane</keyword>
<name>A0ABD3WQB8_SINWO</name>
<feature type="transmembrane region" description="Helical" evidence="5">
    <location>
        <begin position="21"/>
        <end position="41"/>
    </location>
</feature>
<evidence type="ECO:0000313" key="7">
    <source>
        <dbReference type="EMBL" id="KAL3875982.1"/>
    </source>
</evidence>
<dbReference type="Pfam" id="PF07690">
    <property type="entry name" value="MFS_1"/>
    <property type="match status" value="1"/>
</dbReference>
<dbReference type="PROSITE" id="PS50850">
    <property type="entry name" value="MFS"/>
    <property type="match status" value="1"/>
</dbReference>
<reference evidence="7 8" key="1">
    <citation type="submission" date="2024-11" db="EMBL/GenBank/DDBJ databases">
        <title>Chromosome-level genome assembly of the freshwater bivalve Anodonta woodiana.</title>
        <authorList>
            <person name="Chen X."/>
        </authorList>
    </citation>
    <scope>NUCLEOTIDE SEQUENCE [LARGE SCALE GENOMIC DNA]</scope>
    <source>
        <strain evidence="7">MN2024</strain>
        <tissue evidence="7">Gills</tissue>
    </source>
</reference>
<dbReference type="InterPro" id="IPR036259">
    <property type="entry name" value="MFS_trans_sf"/>
</dbReference>
<dbReference type="PROSITE" id="PS00217">
    <property type="entry name" value="SUGAR_TRANSPORT_2"/>
    <property type="match status" value="1"/>
</dbReference>
<sequence>MDTYGIEDLIQELGGYGRYQIFMTVFIHAYKAVSVFSMYAMTFAGAVPLWHCSDTDNSSVNEFDNKENETIRLKSCFLNGTACSTYRFDNKVNTIVSEWKLVCDLKWAPATATTLQMTGVLIGNLAAGQIADSIGRKPTFYLGISCSVASNLLAFFSVNWEMFAAARFLIGIATGLALTVQYTFACEFMLSKWRAAVMNIPSWEIFAAVYAGIAYLIRDWRYLHLVTAIIGSLFLPTWKLIPESVRWYSARGRADDAISVVRSIAKMNRQSVPELSVIHRVCKHEGERDIGTRSQKQYTILELLRHRDLLIITLKLSVLWLNFGYSFYAITFGVNNFSGDLFLNIFLVTIVELPAQLISFILNMRFGRRKANAFCLVVSGSTALAVGIVQVIDTPLRAVLTNVCALISKIGASAMFVPMAALSMELYPTVVSLLLIMTLPETKNMALRDKMEDKFKTEMKDLKR</sequence>
<dbReference type="GO" id="GO:0016020">
    <property type="term" value="C:membrane"/>
    <property type="evidence" value="ECO:0007669"/>
    <property type="project" value="UniProtKB-SubCell"/>
</dbReference>
<dbReference type="EMBL" id="JBJQND010000005">
    <property type="protein sequence ID" value="KAL3875982.1"/>
    <property type="molecule type" value="Genomic_DNA"/>
</dbReference>
<evidence type="ECO:0000259" key="6">
    <source>
        <dbReference type="PROSITE" id="PS50850"/>
    </source>
</evidence>
<evidence type="ECO:0000256" key="4">
    <source>
        <dbReference type="ARBA" id="ARBA00023136"/>
    </source>
</evidence>
<feature type="transmembrane region" description="Helical" evidence="5">
    <location>
        <begin position="196"/>
        <end position="216"/>
    </location>
</feature>
<evidence type="ECO:0000256" key="5">
    <source>
        <dbReference type="SAM" id="Phobius"/>
    </source>
</evidence>
<feature type="transmembrane region" description="Helical" evidence="5">
    <location>
        <begin position="309"/>
        <end position="330"/>
    </location>
</feature>
<dbReference type="InterPro" id="IPR020846">
    <property type="entry name" value="MFS_dom"/>
</dbReference>
<feature type="transmembrane region" description="Helical" evidence="5">
    <location>
        <begin position="374"/>
        <end position="392"/>
    </location>
</feature>
<organism evidence="7 8">
    <name type="scientific">Sinanodonta woodiana</name>
    <name type="common">Chinese pond mussel</name>
    <name type="synonym">Anodonta woodiana</name>
    <dbReference type="NCBI Taxonomy" id="1069815"/>
    <lineage>
        <taxon>Eukaryota</taxon>
        <taxon>Metazoa</taxon>
        <taxon>Spiralia</taxon>
        <taxon>Lophotrochozoa</taxon>
        <taxon>Mollusca</taxon>
        <taxon>Bivalvia</taxon>
        <taxon>Autobranchia</taxon>
        <taxon>Heteroconchia</taxon>
        <taxon>Palaeoheterodonta</taxon>
        <taxon>Unionida</taxon>
        <taxon>Unionoidea</taxon>
        <taxon>Unionidae</taxon>
        <taxon>Unioninae</taxon>
        <taxon>Sinanodonta</taxon>
    </lineage>
</organism>
<protein>
    <recommendedName>
        <fullName evidence="6">Major facilitator superfamily (MFS) profile domain-containing protein</fullName>
    </recommendedName>
</protein>
<accession>A0ABD3WQB8</accession>
<evidence type="ECO:0000313" key="8">
    <source>
        <dbReference type="Proteomes" id="UP001634394"/>
    </source>
</evidence>
<dbReference type="PANTHER" id="PTHR24064">
    <property type="entry name" value="SOLUTE CARRIER FAMILY 22 MEMBER"/>
    <property type="match status" value="1"/>
</dbReference>
<dbReference type="AlphaFoldDB" id="A0ABD3WQB8"/>
<feature type="transmembrane region" description="Helical" evidence="5">
    <location>
        <begin position="412"/>
        <end position="439"/>
    </location>
</feature>